<dbReference type="Proteomes" id="UP000705867">
    <property type="component" value="Unassembled WGS sequence"/>
</dbReference>
<sequence>MNYYIHNVPGRVRVKSPVVKRNATAADELKKMLSTLQGIATIDINLTTGSLLVNYNPKTVAYTEIVSLLQRKGYFNAEKAITHDQYIQNAVSRAGKAASKAVLGAFAEKALEGSGLSFLAFLI</sequence>
<evidence type="ECO:0008006" key="3">
    <source>
        <dbReference type="Google" id="ProtNLM"/>
    </source>
</evidence>
<comment type="caution">
    <text evidence="1">The sequence shown here is derived from an EMBL/GenBank/DDBJ whole genome shotgun (WGS) entry which is preliminary data.</text>
</comment>
<gene>
    <name evidence="1" type="ORF">K8I29_00395</name>
</gene>
<dbReference type="InterPro" id="IPR036163">
    <property type="entry name" value="HMA_dom_sf"/>
</dbReference>
<organism evidence="1 2">
    <name type="scientific">Candidatus Nitrobium versatile</name>
    <dbReference type="NCBI Taxonomy" id="2884831"/>
    <lineage>
        <taxon>Bacteria</taxon>
        <taxon>Pseudomonadati</taxon>
        <taxon>Nitrospirota</taxon>
        <taxon>Nitrospiria</taxon>
        <taxon>Nitrospirales</taxon>
        <taxon>Nitrospiraceae</taxon>
        <taxon>Candidatus Nitrobium</taxon>
    </lineage>
</organism>
<evidence type="ECO:0000313" key="1">
    <source>
        <dbReference type="EMBL" id="MBZ0154658.1"/>
    </source>
</evidence>
<reference evidence="1" key="2">
    <citation type="submission" date="2021-08" db="EMBL/GenBank/DDBJ databases">
        <authorList>
            <person name="Dalcin Martins P."/>
        </authorList>
    </citation>
    <scope>NUCLEOTIDE SEQUENCE</scope>
    <source>
        <strain evidence="1">MAG_39</strain>
    </source>
</reference>
<accession>A0A953J339</accession>
<dbReference type="EMBL" id="JAIOIV010000006">
    <property type="protein sequence ID" value="MBZ0154658.1"/>
    <property type="molecule type" value="Genomic_DNA"/>
</dbReference>
<dbReference type="SUPFAM" id="SSF55008">
    <property type="entry name" value="HMA, heavy metal-associated domain"/>
    <property type="match status" value="1"/>
</dbReference>
<protein>
    <recommendedName>
        <fullName evidence="3">Heavy-metal-associated domain-containing protein</fullName>
    </recommendedName>
</protein>
<evidence type="ECO:0000313" key="2">
    <source>
        <dbReference type="Proteomes" id="UP000705867"/>
    </source>
</evidence>
<dbReference type="GO" id="GO:0046872">
    <property type="term" value="F:metal ion binding"/>
    <property type="evidence" value="ECO:0007669"/>
    <property type="project" value="InterPro"/>
</dbReference>
<dbReference type="Pfam" id="PF19991">
    <property type="entry name" value="HMA_2"/>
    <property type="match status" value="1"/>
</dbReference>
<dbReference type="AlphaFoldDB" id="A0A953J339"/>
<proteinExistence type="predicted"/>
<reference evidence="1" key="1">
    <citation type="journal article" date="2021" name="bioRxiv">
        <title>Unraveling nitrogen, sulfur and carbon metabolic pathways and microbial community transcriptional responses to substrate deprivation and toxicity stresses in a bioreactor mimicking anoxic brackish coastal sediment conditions.</title>
        <authorList>
            <person name="Martins P.D."/>
            <person name="Echeveste M.J."/>
            <person name="Arshad A."/>
            <person name="Kurth J."/>
            <person name="Ouboter H."/>
            <person name="Jetten M.S.M."/>
            <person name="Welte C.U."/>
        </authorList>
    </citation>
    <scope>NUCLEOTIDE SEQUENCE</scope>
    <source>
        <strain evidence="1">MAG_39</strain>
    </source>
</reference>
<name>A0A953J339_9BACT</name>